<evidence type="ECO:0000256" key="3">
    <source>
        <dbReference type="SAM" id="Phobius"/>
    </source>
</evidence>
<evidence type="ECO:0000256" key="2">
    <source>
        <dbReference type="ARBA" id="ARBA00023180"/>
    </source>
</evidence>
<proteinExistence type="inferred from homology"/>
<evidence type="ECO:0000313" key="4">
    <source>
        <dbReference type="EMBL" id="MCL7047169.1"/>
    </source>
</evidence>
<dbReference type="PANTHER" id="PTHR22835">
    <property type="entry name" value="ZINC FINGER FYVE DOMAIN CONTAINING PROTEIN"/>
    <property type="match status" value="1"/>
</dbReference>
<dbReference type="InterPro" id="IPR036514">
    <property type="entry name" value="SGNH_hydro_sf"/>
</dbReference>
<organism evidence="4 5">
    <name type="scientific">Papaver nudicaule</name>
    <name type="common">Iceland poppy</name>
    <dbReference type="NCBI Taxonomy" id="74823"/>
    <lineage>
        <taxon>Eukaryota</taxon>
        <taxon>Viridiplantae</taxon>
        <taxon>Streptophyta</taxon>
        <taxon>Embryophyta</taxon>
        <taxon>Tracheophyta</taxon>
        <taxon>Spermatophyta</taxon>
        <taxon>Magnoliopsida</taxon>
        <taxon>Ranunculales</taxon>
        <taxon>Papaveraceae</taxon>
        <taxon>Papaveroideae</taxon>
        <taxon>Papaver</taxon>
    </lineage>
</organism>
<dbReference type="GO" id="GO:0016788">
    <property type="term" value="F:hydrolase activity, acting on ester bonds"/>
    <property type="evidence" value="ECO:0007669"/>
    <property type="project" value="InterPro"/>
</dbReference>
<feature type="transmembrane region" description="Helical" evidence="3">
    <location>
        <begin position="20"/>
        <end position="39"/>
    </location>
</feature>
<name>A0AA41VTE6_PAPNU</name>
<comment type="similarity">
    <text evidence="1">Belongs to the 'GDSL' lipolytic enzyme family.</text>
</comment>
<dbReference type="Pfam" id="PF00657">
    <property type="entry name" value="Lipase_GDSL"/>
    <property type="match status" value="1"/>
</dbReference>
<evidence type="ECO:0000256" key="1">
    <source>
        <dbReference type="ARBA" id="ARBA00008668"/>
    </source>
</evidence>
<dbReference type="EMBL" id="JAJJMA010290097">
    <property type="protein sequence ID" value="MCL7047169.1"/>
    <property type="molecule type" value="Genomic_DNA"/>
</dbReference>
<keyword evidence="3" id="KW-0812">Transmembrane</keyword>
<dbReference type="InterPro" id="IPR001087">
    <property type="entry name" value="GDSL"/>
</dbReference>
<dbReference type="AlphaFoldDB" id="A0AA41VTE6"/>
<accession>A0AA41VTE6</accession>
<keyword evidence="3" id="KW-1133">Transmembrane helix</keyword>
<gene>
    <name evidence="4" type="ORF">MKW94_029804</name>
</gene>
<dbReference type="Gene3D" id="3.40.50.1110">
    <property type="entry name" value="SGNH hydrolase"/>
    <property type="match status" value="2"/>
</dbReference>
<keyword evidence="2" id="KW-0325">Glycoprotein</keyword>
<dbReference type="PANTHER" id="PTHR22835:SF158">
    <property type="entry name" value="GDSL ESTERASE_LIPASE LIP-4-LIKE ISOFORM X1"/>
    <property type="match status" value="1"/>
</dbReference>
<keyword evidence="3" id="KW-0472">Membrane</keyword>
<protein>
    <submittedName>
        <fullName evidence="4">Uncharacterized protein</fullName>
    </submittedName>
</protein>
<sequence length="289" mass="31362">MLKLSLSLSLTQEQELLVKIFVVVLLLSSLFLLGTVGVVESQCTTNPVIFNFGDSNSDTGGLSAGTGSIFGPPNGRTFFHSSTGGRLSDGRLVIDLLCKKVSWTNEGLKNAVYTFDIGQNDLSGAFSSNLPYDQVIQRIPSFIAEIKSALWSVFQNGGRNFWIHNTGPLGCLPQRLSLASHSPGDLDQHGCLQHLLMLRKPLMNNCMLMHKLRSAMENVTIVYTDIFAIKYDLIANSAVYGFENPLTACCGFGGPPYNVNNTVGCGQTGYNVCAQGTHAIHQLGWNSLH</sequence>
<dbReference type="Proteomes" id="UP001177140">
    <property type="component" value="Unassembled WGS sequence"/>
</dbReference>
<comment type="caution">
    <text evidence="4">The sequence shown here is derived from an EMBL/GenBank/DDBJ whole genome shotgun (WGS) entry which is preliminary data.</text>
</comment>
<keyword evidence="5" id="KW-1185">Reference proteome</keyword>
<evidence type="ECO:0000313" key="5">
    <source>
        <dbReference type="Proteomes" id="UP001177140"/>
    </source>
</evidence>
<reference evidence="4" key="1">
    <citation type="submission" date="2022-03" db="EMBL/GenBank/DDBJ databases">
        <title>A functionally conserved STORR gene fusion in Papaver species that diverged 16.8 million years ago.</title>
        <authorList>
            <person name="Catania T."/>
        </authorList>
    </citation>
    <scope>NUCLEOTIDE SEQUENCE</scope>
    <source>
        <strain evidence="4">S-191538</strain>
    </source>
</reference>